<accession>A0A6L2NRN8</accession>
<comment type="caution">
    <text evidence="1">The sequence shown here is derived from an EMBL/GenBank/DDBJ whole genome shotgun (WGS) entry which is preliminary data.</text>
</comment>
<protein>
    <submittedName>
        <fullName evidence="1">Uncharacterized protein</fullName>
    </submittedName>
</protein>
<name>A0A6L2NRN8_TANCI</name>
<sequence length="111" mass="12567">MIDWLSIVENDKVIHIVGTDMVKLMVEIKSFGMSSDKFDEETGSSNGLQPKQANLSYVRALNELHLHEIRVVPSKHGADQASVDDCSHPKESLCQQELSLRILYVKRLLFD</sequence>
<gene>
    <name evidence="1" type="ORF">Tci_059192</name>
</gene>
<proteinExistence type="predicted"/>
<dbReference type="EMBL" id="BKCJ010009492">
    <property type="protein sequence ID" value="GEU87214.1"/>
    <property type="molecule type" value="Genomic_DNA"/>
</dbReference>
<dbReference type="AlphaFoldDB" id="A0A6L2NRN8"/>
<reference evidence="1" key="1">
    <citation type="journal article" date="2019" name="Sci. Rep.">
        <title>Draft genome of Tanacetum cinerariifolium, the natural source of mosquito coil.</title>
        <authorList>
            <person name="Yamashiro T."/>
            <person name="Shiraishi A."/>
            <person name="Satake H."/>
            <person name="Nakayama K."/>
        </authorList>
    </citation>
    <scope>NUCLEOTIDE SEQUENCE</scope>
</reference>
<organism evidence="1">
    <name type="scientific">Tanacetum cinerariifolium</name>
    <name type="common">Dalmatian daisy</name>
    <name type="synonym">Chrysanthemum cinerariifolium</name>
    <dbReference type="NCBI Taxonomy" id="118510"/>
    <lineage>
        <taxon>Eukaryota</taxon>
        <taxon>Viridiplantae</taxon>
        <taxon>Streptophyta</taxon>
        <taxon>Embryophyta</taxon>
        <taxon>Tracheophyta</taxon>
        <taxon>Spermatophyta</taxon>
        <taxon>Magnoliopsida</taxon>
        <taxon>eudicotyledons</taxon>
        <taxon>Gunneridae</taxon>
        <taxon>Pentapetalae</taxon>
        <taxon>asterids</taxon>
        <taxon>campanulids</taxon>
        <taxon>Asterales</taxon>
        <taxon>Asteraceae</taxon>
        <taxon>Asteroideae</taxon>
        <taxon>Anthemideae</taxon>
        <taxon>Anthemidinae</taxon>
        <taxon>Tanacetum</taxon>
    </lineage>
</organism>
<evidence type="ECO:0000313" key="1">
    <source>
        <dbReference type="EMBL" id="GEU87214.1"/>
    </source>
</evidence>